<feature type="domain" description="Peptidase M16 N-terminal" evidence="4">
    <location>
        <begin position="37"/>
        <end position="180"/>
    </location>
</feature>
<dbReference type="Gene3D" id="3.30.830.10">
    <property type="entry name" value="Metalloenzyme, LuxS/M16 peptidase-like"/>
    <property type="match status" value="2"/>
</dbReference>
<dbReference type="InterPro" id="IPR011765">
    <property type="entry name" value="Pept_M16_N"/>
</dbReference>
<organism evidence="6 7">
    <name type="scientific">Tabrizicola oligotrophica</name>
    <dbReference type="NCBI Taxonomy" id="2710650"/>
    <lineage>
        <taxon>Bacteria</taxon>
        <taxon>Pseudomonadati</taxon>
        <taxon>Pseudomonadota</taxon>
        <taxon>Alphaproteobacteria</taxon>
        <taxon>Rhodobacterales</taxon>
        <taxon>Paracoccaceae</taxon>
        <taxon>Tabrizicola</taxon>
    </lineage>
</organism>
<evidence type="ECO:0000259" key="5">
    <source>
        <dbReference type="Pfam" id="PF05193"/>
    </source>
</evidence>
<accession>A0A6M0QRW4</accession>
<dbReference type="PANTHER" id="PTHR11851:SF49">
    <property type="entry name" value="MITOCHONDRIAL-PROCESSING PEPTIDASE SUBUNIT ALPHA"/>
    <property type="match status" value="1"/>
</dbReference>
<dbReference type="RefSeq" id="WP_164624368.1">
    <property type="nucleotide sequence ID" value="NZ_JAAIVJ010000003.1"/>
</dbReference>
<protein>
    <submittedName>
        <fullName evidence="6">Insulinase family protein</fullName>
    </submittedName>
</protein>
<keyword evidence="2" id="KW-0482">Metalloprotease</keyword>
<dbReference type="Pfam" id="PF00675">
    <property type="entry name" value="Peptidase_M16"/>
    <property type="match status" value="1"/>
</dbReference>
<dbReference type="InterPro" id="IPR050361">
    <property type="entry name" value="MPP/UQCRC_Complex"/>
</dbReference>
<dbReference type="Proteomes" id="UP000477782">
    <property type="component" value="Unassembled WGS sequence"/>
</dbReference>
<proteinExistence type="inferred from homology"/>
<feature type="domain" description="Peptidase M16 C-terminal" evidence="5">
    <location>
        <begin position="189"/>
        <end position="372"/>
    </location>
</feature>
<keyword evidence="3" id="KW-0732">Signal</keyword>
<dbReference type="Pfam" id="PF05193">
    <property type="entry name" value="Peptidase_M16_C"/>
    <property type="match status" value="1"/>
</dbReference>
<evidence type="ECO:0000256" key="3">
    <source>
        <dbReference type="SAM" id="SignalP"/>
    </source>
</evidence>
<feature type="signal peptide" evidence="3">
    <location>
        <begin position="1"/>
        <end position="20"/>
    </location>
</feature>
<comment type="similarity">
    <text evidence="1">Belongs to the peptidase M16 family.</text>
</comment>
<dbReference type="AlphaFoldDB" id="A0A6M0QRW4"/>
<keyword evidence="7" id="KW-1185">Reference proteome</keyword>
<dbReference type="InterPro" id="IPR011249">
    <property type="entry name" value="Metalloenz_LuxS/M16"/>
</dbReference>
<evidence type="ECO:0000313" key="7">
    <source>
        <dbReference type="Proteomes" id="UP000477782"/>
    </source>
</evidence>
<dbReference type="GO" id="GO:0046872">
    <property type="term" value="F:metal ion binding"/>
    <property type="evidence" value="ECO:0007669"/>
    <property type="project" value="InterPro"/>
</dbReference>
<evidence type="ECO:0000259" key="4">
    <source>
        <dbReference type="Pfam" id="PF00675"/>
    </source>
</evidence>
<dbReference type="EMBL" id="JAAIVJ010000003">
    <property type="protein sequence ID" value="NEY90177.1"/>
    <property type="molecule type" value="Genomic_DNA"/>
</dbReference>
<evidence type="ECO:0000313" key="6">
    <source>
        <dbReference type="EMBL" id="NEY90177.1"/>
    </source>
</evidence>
<dbReference type="GO" id="GO:0008237">
    <property type="term" value="F:metallopeptidase activity"/>
    <property type="evidence" value="ECO:0007669"/>
    <property type="project" value="UniProtKB-KW"/>
</dbReference>
<keyword evidence="2" id="KW-0645">Protease</keyword>
<evidence type="ECO:0000256" key="2">
    <source>
        <dbReference type="ARBA" id="ARBA00023049"/>
    </source>
</evidence>
<evidence type="ECO:0000256" key="1">
    <source>
        <dbReference type="ARBA" id="ARBA00007261"/>
    </source>
</evidence>
<gene>
    <name evidence="6" type="ORF">G4Z14_07675</name>
</gene>
<reference evidence="6 7" key="1">
    <citation type="submission" date="2020-02" db="EMBL/GenBank/DDBJ databases">
        <authorList>
            <person name="Chen W.-M."/>
        </authorList>
    </citation>
    <scope>NUCLEOTIDE SEQUENCE [LARGE SCALE GENOMIC DNA]</scope>
    <source>
        <strain evidence="6 7">KMS-5</strain>
    </source>
</reference>
<dbReference type="PANTHER" id="PTHR11851">
    <property type="entry name" value="METALLOPROTEASE"/>
    <property type="match status" value="1"/>
</dbReference>
<dbReference type="SUPFAM" id="SSF63411">
    <property type="entry name" value="LuxS/MPP-like metallohydrolase"/>
    <property type="match status" value="2"/>
</dbReference>
<comment type="caution">
    <text evidence="6">The sequence shown here is derived from an EMBL/GenBank/DDBJ whole genome shotgun (WGS) entry which is preliminary data.</text>
</comment>
<name>A0A6M0QRW4_9RHOB</name>
<sequence>MRPSLVALALGLACAGPARAAEEVSTFTLKNGLELVVIEDHRAPVVTQMVWYRIGAADEAPGHSGIAHFFEHLMFQGTDDLAPGEFSATVEAQGGNDNAFTSWDYTAYFQRVAADRLDLMMQMEADRMRDLTLSEQDVATERQVIVEERGQRTDSDPGALLREQMGAAQYLNHPYGRPVIGWLHEITALSRDDALAFYRANYAPNNAIVVVAGDVTPDAALKLAETHYGPLEPSASITPRARPSEPPHLSERRIVLQDERVSEPYVVRSYLATERNPGDQRKAAALTLLAELLGGNPTTSVFARELQFNRGVATWSAAFYDGTSVDPATFGVYVMPVPDVALADAEAALDAVIDGFLKDGVDPEELARIKTQVRASTIYGRDNAEGLANMYGQALAVGLTVKDVQDWPDILQSVTEEEIMAAATEVFDKRRAVTGWLQTPAPVKEAKE</sequence>
<keyword evidence="2" id="KW-0378">Hydrolase</keyword>
<dbReference type="InterPro" id="IPR007863">
    <property type="entry name" value="Peptidase_M16_C"/>
</dbReference>
<feature type="chain" id="PRO_5027024462" evidence="3">
    <location>
        <begin position="21"/>
        <end position="448"/>
    </location>
</feature>